<keyword evidence="3" id="KW-1185">Reference proteome</keyword>
<dbReference type="Gene3D" id="1.10.510.10">
    <property type="entry name" value="Transferase(Phosphotransferase) domain 1"/>
    <property type="match status" value="1"/>
</dbReference>
<evidence type="ECO:0000313" key="3">
    <source>
        <dbReference type="Proteomes" id="UP001148786"/>
    </source>
</evidence>
<accession>A0A9W8JSK8</accession>
<gene>
    <name evidence="2" type="ORF">NLJ89_g9973</name>
</gene>
<dbReference type="Proteomes" id="UP001148786">
    <property type="component" value="Unassembled WGS sequence"/>
</dbReference>
<dbReference type="EMBL" id="JANKHO010001683">
    <property type="protein sequence ID" value="KAJ3500029.1"/>
    <property type="molecule type" value="Genomic_DNA"/>
</dbReference>
<sequence length="649" mass="74775">MWLQFVQFSTGLHFNHNHLRKIVHPLPCYLDPPRYNQPNIMAVYNEQALYKIQRAFQDTCDELCDPTFFKEVDNGHYAEQAFGPYLPSDAEITDFIDSAGMYCKRLEWWHGGHLAPRSAIQMLQSIFREVIKYFGCAERQVHRVHHGRVVVHLQRSPEAPTLPIELSTVPQIVVAGTDANFPPENIDPEVKRVDWDYIRPNAAGICMIKSEWELELCLERIKLEAAYLARQAFLASSNRLFVHILVIAGRWAKMLRFDREGCIMSQTFRNNDYSGAKELVRCILLLCSRDALLLGFDYNVKWRNGRRHIRTRDTEGRVIDYRLLTPDPIFQHEDIRCRGTTCYQAEGPNGERYVIKDAWKDRNSPLEHDLLGFTKDADVQGIGEMVGSEVGWRVRIARGPFANHNDGDLVRLRLTLKQYGRPLDSFDSREQLLFAFRDAVAGHRNLWRAGALHRDISVNNILLGNQGAPQGWRGVLIDLEFAVRLEPQDLLPEASYKTGTPGFMSAKILRCENPKSFWDPPSIHTYIDDLWSFFYVLCWICFLFRAPHEEVCPLPSILRDFHQPPESGYGVRVKEWLLTRGMEVLHELVKPYFGKAFQRLIRDLQDFLILAESSLASPHLAEPTGEIRKGSLDGISEEHYAQGDVASRW</sequence>
<feature type="domain" description="Fungal-type protein kinase" evidence="1">
    <location>
        <begin position="227"/>
        <end position="389"/>
    </location>
</feature>
<dbReference type="PANTHER" id="PTHR38248">
    <property type="entry name" value="FUNK1 6"/>
    <property type="match status" value="1"/>
</dbReference>
<organism evidence="2 3">
    <name type="scientific">Agrocybe chaxingu</name>
    <dbReference type="NCBI Taxonomy" id="84603"/>
    <lineage>
        <taxon>Eukaryota</taxon>
        <taxon>Fungi</taxon>
        <taxon>Dikarya</taxon>
        <taxon>Basidiomycota</taxon>
        <taxon>Agaricomycotina</taxon>
        <taxon>Agaricomycetes</taxon>
        <taxon>Agaricomycetidae</taxon>
        <taxon>Agaricales</taxon>
        <taxon>Agaricineae</taxon>
        <taxon>Strophariaceae</taxon>
        <taxon>Agrocybe</taxon>
    </lineage>
</organism>
<proteinExistence type="predicted"/>
<reference evidence="2" key="1">
    <citation type="submission" date="2022-07" db="EMBL/GenBank/DDBJ databases">
        <title>Genome Sequence of Agrocybe chaxingu.</title>
        <authorList>
            <person name="Buettner E."/>
        </authorList>
    </citation>
    <scope>NUCLEOTIDE SEQUENCE</scope>
    <source>
        <strain evidence="2">MP-N11</strain>
    </source>
</reference>
<feature type="domain" description="Fungal-type protein kinase" evidence="1">
    <location>
        <begin position="410"/>
        <end position="541"/>
    </location>
</feature>
<dbReference type="PANTHER" id="PTHR38248:SF2">
    <property type="entry name" value="FUNK1 11"/>
    <property type="match status" value="1"/>
</dbReference>
<dbReference type="SUPFAM" id="SSF56112">
    <property type="entry name" value="Protein kinase-like (PK-like)"/>
    <property type="match status" value="1"/>
</dbReference>
<dbReference type="AlphaFoldDB" id="A0A9W8JSK8"/>
<dbReference type="OrthoDB" id="5584477at2759"/>
<evidence type="ECO:0000313" key="2">
    <source>
        <dbReference type="EMBL" id="KAJ3500029.1"/>
    </source>
</evidence>
<dbReference type="InterPro" id="IPR011009">
    <property type="entry name" value="Kinase-like_dom_sf"/>
</dbReference>
<name>A0A9W8JSK8_9AGAR</name>
<dbReference type="Pfam" id="PF17667">
    <property type="entry name" value="Pkinase_fungal"/>
    <property type="match status" value="2"/>
</dbReference>
<evidence type="ECO:0000259" key="1">
    <source>
        <dbReference type="Pfam" id="PF17667"/>
    </source>
</evidence>
<protein>
    <recommendedName>
        <fullName evidence="1">Fungal-type protein kinase domain-containing protein</fullName>
    </recommendedName>
</protein>
<dbReference type="InterPro" id="IPR040976">
    <property type="entry name" value="Pkinase_fungal"/>
</dbReference>
<comment type="caution">
    <text evidence="2">The sequence shown here is derived from an EMBL/GenBank/DDBJ whole genome shotgun (WGS) entry which is preliminary data.</text>
</comment>